<sequence length="26" mass="3130">MSGREPEPRTLLSGHWPKYRLLYKDV</sequence>
<keyword evidence="2" id="KW-1185">Reference proteome</keyword>
<reference evidence="1 2" key="1">
    <citation type="submission" date="2013-09" db="EMBL/GenBank/DDBJ databases">
        <title>Corchorus capsularis genome sequencing.</title>
        <authorList>
            <person name="Alam M."/>
            <person name="Haque M.S."/>
            <person name="Islam M.S."/>
            <person name="Emdad E.M."/>
            <person name="Islam M.M."/>
            <person name="Ahmed B."/>
            <person name="Halim A."/>
            <person name="Hossen Q.M.M."/>
            <person name="Hossain M.Z."/>
            <person name="Ahmed R."/>
            <person name="Khan M.M."/>
            <person name="Islam R."/>
            <person name="Rashid M.M."/>
            <person name="Khan S.A."/>
            <person name="Rahman M.S."/>
            <person name="Alam M."/>
        </authorList>
    </citation>
    <scope>NUCLEOTIDE SEQUENCE [LARGE SCALE GENOMIC DNA]</scope>
    <source>
        <strain evidence="2">cv. CVL-1</strain>
        <tissue evidence="1">Whole seedling</tissue>
    </source>
</reference>
<evidence type="ECO:0000313" key="2">
    <source>
        <dbReference type="Proteomes" id="UP000188268"/>
    </source>
</evidence>
<dbReference type="Proteomes" id="UP000188268">
    <property type="component" value="Unassembled WGS sequence"/>
</dbReference>
<comment type="caution">
    <text evidence="1">The sequence shown here is derived from an EMBL/GenBank/DDBJ whole genome shotgun (WGS) entry which is preliminary data.</text>
</comment>
<dbReference type="Gramene" id="OMO67114">
    <property type="protein sequence ID" value="OMO67114"/>
    <property type="gene ID" value="CCACVL1_20788"/>
</dbReference>
<accession>A0A1R3H9S6</accession>
<dbReference type="AlphaFoldDB" id="A0A1R3H9S6"/>
<name>A0A1R3H9S6_COCAP</name>
<organism evidence="1 2">
    <name type="scientific">Corchorus capsularis</name>
    <name type="common">Jute</name>
    <dbReference type="NCBI Taxonomy" id="210143"/>
    <lineage>
        <taxon>Eukaryota</taxon>
        <taxon>Viridiplantae</taxon>
        <taxon>Streptophyta</taxon>
        <taxon>Embryophyta</taxon>
        <taxon>Tracheophyta</taxon>
        <taxon>Spermatophyta</taxon>
        <taxon>Magnoliopsida</taxon>
        <taxon>eudicotyledons</taxon>
        <taxon>Gunneridae</taxon>
        <taxon>Pentapetalae</taxon>
        <taxon>rosids</taxon>
        <taxon>malvids</taxon>
        <taxon>Malvales</taxon>
        <taxon>Malvaceae</taxon>
        <taxon>Grewioideae</taxon>
        <taxon>Apeibeae</taxon>
        <taxon>Corchorus</taxon>
    </lineage>
</organism>
<gene>
    <name evidence="1" type="ORF">CCACVL1_20788</name>
</gene>
<evidence type="ECO:0000313" key="1">
    <source>
        <dbReference type="EMBL" id="OMO67114.1"/>
    </source>
</evidence>
<proteinExistence type="predicted"/>
<dbReference type="EMBL" id="AWWV01012451">
    <property type="protein sequence ID" value="OMO67114.1"/>
    <property type="molecule type" value="Genomic_DNA"/>
</dbReference>
<protein>
    <submittedName>
        <fullName evidence="1">Uncharacterized protein</fullName>
    </submittedName>
</protein>